<feature type="domain" description="Potassium channel" evidence="14">
    <location>
        <begin position="169"/>
        <end position="246"/>
    </location>
</feature>
<feature type="transmembrane region" description="Helical" evidence="13">
    <location>
        <begin position="223"/>
        <end position="246"/>
    </location>
</feature>
<evidence type="ECO:0000313" key="15">
    <source>
        <dbReference type="EMBL" id="KAK2559826.1"/>
    </source>
</evidence>
<keyword evidence="11 12" id="KW-0407">Ion channel</keyword>
<dbReference type="GO" id="GO:0015271">
    <property type="term" value="F:outward rectifier potassium channel activity"/>
    <property type="evidence" value="ECO:0007669"/>
    <property type="project" value="TreeGrafter"/>
</dbReference>
<feature type="transmembrane region" description="Helical" evidence="13">
    <location>
        <begin position="193"/>
        <end position="211"/>
    </location>
</feature>
<dbReference type="PANTHER" id="PTHR11003:SF291">
    <property type="entry name" value="IP11374P"/>
    <property type="match status" value="1"/>
</dbReference>
<dbReference type="Proteomes" id="UP001249851">
    <property type="component" value="Unassembled WGS sequence"/>
</dbReference>
<dbReference type="SUPFAM" id="SSF81324">
    <property type="entry name" value="Voltage-gated potassium channels"/>
    <property type="match status" value="2"/>
</dbReference>
<evidence type="ECO:0000256" key="8">
    <source>
        <dbReference type="ARBA" id="ARBA00022989"/>
    </source>
</evidence>
<evidence type="ECO:0000256" key="13">
    <source>
        <dbReference type="SAM" id="Phobius"/>
    </source>
</evidence>
<dbReference type="EMBL" id="JARQWQ010000038">
    <property type="protein sequence ID" value="KAK2559826.1"/>
    <property type="molecule type" value="Genomic_DNA"/>
</dbReference>
<evidence type="ECO:0000256" key="11">
    <source>
        <dbReference type="ARBA" id="ARBA00023303"/>
    </source>
</evidence>
<dbReference type="InterPro" id="IPR003092">
    <property type="entry name" value="2pore_dom_K_chnl_TASK"/>
</dbReference>
<sequence>MKTQNLRTILLTICCVSYLLVGAAIFSALEYDFDQAVHENMTRIRDRLTKKYNISEEDLNLWLKFLDNKANIDADLYQWSFPGSVYFATTVITTIGYGHTVPKTDRGKSFCMLYAAVGIPLALTMFQSIGERLNTFLAHIFRRVKKRFGMKNTEVSNTANMVVLFGLFCMVVTVCSGAFIFSYYEKWSYFQSLYYCFITVTTIGFGDYVALQDAREARFDGTYVGISLLFIFFGLTIVGSVMNQLALRLLTASQAKEPVEQLIHDGPRCDKCSWCRPINDFDSCEPYSEYSTTLLKNFEEEICFTTYKGLHKKRASI</sequence>
<keyword evidence="10 13" id="KW-0472">Membrane</keyword>
<evidence type="ECO:0000256" key="9">
    <source>
        <dbReference type="ARBA" id="ARBA00023065"/>
    </source>
</evidence>
<reference evidence="15" key="1">
    <citation type="journal article" date="2023" name="G3 (Bethesda)">
        <title>Whole genome assembly and annotation of the endangered Caribbean coral Acropora cervicornis.</title>
        <authorList>
            <person name="Selwyn J.D."/>
            <person name="Vollmer S.V."/>
        </authorList>
    </citation>
    <scope>NUCLEOTIDE SEQUENCE</scope>
    <source>
        <strain evidence="15">K2</strain>
    </source>
</reference>
<keyword evidence="9 12" id="KW-0406">Ion transport</keyword>
<accession>A0AAD9QEG7</accession>
<evidence type="ECO:0000259" key="14">
    <source>
        <dbReference type="Pfam" id="PF07885"/>
    </source>
</evidence>
<comment type="similarity">
    <text evidence="2 12">Belongs to the two pore domain potassium channel (TC 1.A.1.8) family.</text>
</comment>
<dbReference type="PRINTS" id="PR01095">
    <property type="entry name" value="TASKCHANNEL"/>
</dbReference>
<dbReference type="Pfam" id="PF07885">
    <property type="entry name" value="Ion_trans_2"/>
    <property type="match status" value="2"/>
</dbReference>
<dbReference type="PRINTS" id="PR01333">
    <property type="entry name" value="2POREKCHANEL"/>
</dbReference>
<dbReference type="GO" id="GO:0030322">
    <property type="term" value="P:stabilization of membrane potential"/>
    <property type="evidence" value="ECO:0007669"/>
    <property type="project" value="TreeGrafter"/>
</dbReference>
<dbReference type="GO" id="GO:0005886">
    <property type="term" value="C:plasma membrane"/>
    <property type="evidence" value="ECO:0007669"/>
    <property type="project" value="TreeGrafter"/>
</dbReference>
<evidence type="ECO:0000256" key="5">
    <source>
        <dbReference type="ARBA" id="ARBA00022692"/>
    </source>
</evidence>
<name>A0AAD9QEG7_ACRCE</name>
<keyword evidence="3 12" id="KW-0813">Transport</keyword>
<feature type="transmembrane region" description="Helical" evidence="13">
    <location>
        <begin position="76"/>
        <end position="98"/>
    </location>
</feature>
<protein>
    <submittedName>
        <fullName evidence="15">Potassium channel subfamily K member 9</fullName>
    </submittedName>
</protein>
<evidence type="ECO:0000256" key="6">
    <source>
        <dbReference type="ARBA" id="ARBA00022826"/>
    </source>
</evidence>
<proteinExistence type="inferred from homology"/>
<evidence type="ECO:0000256" key="1">
    <source>
        <dbReference type="ARBA" id="ARBA00004141"/>
    </source>
</evidence>
<evidence type="ECO:0000256" key="7">
    <source>
        <dbReference type="ARBA" id="ARBA00022958"/>
    </source>
</evidence>
<evidence type="ECO:0000256" key="4">
    <source>
        <dbReference type="ARBA" id="ARBA00022538"/>
    </source>
</evidence>
<evidence type="ECO:0000256" key="3">
    <source>
        <dbReference type="ARBA" id="ARBA00022448"/>
    </source>
</evidence>
<feature type="transmembrane region" description="Helical" evidence="13">
    <location>
        <begin position="9"/>
        <end position="29"/>
    </location>
</feature>
<gene>
    <name evidence="15" type="ORF">P5673_017375</name>
</gene>
<keyword evidence="16" id="KW-1185">Reference proteome</keyword>
<reference evidence="15" key="2">
    <citation type="journal article" date="2023" name="Science">
        <title>Genomic signatures of disease resistance in endangered staghorn corals.</title>
        <authorList>
            <person name="Vollmer S.V."/>
            <person name="Selwyn J.D."/>
            <person name="Despard B.A."/>
            <person name="Roesel C.L."/>
        </authorList>
    </citation>
    <scope>NUCLEOTIDE SEQUENCE</scope>
    <source>
        <strain evidence="15">K2</strain>
    </source>
</reference>
<keyword evidence="5 12" id="KW-0812">Transmembrane</keyword>
<comment type="caution">
    <text evidence="15">The sequence shown here is derived from an EMBL/GenBank/DDBJ whole genome shotgun (WGS) entry which is preliminary data.</text>
</comment>
<dbReference type="Gene3D" id="1.10.287.70">
    <property type="match status" value="1"/>
</dbReference>
<evidence type="ECO:0000256" key="2">
    <source>
        <dbReference type="ARBA" id="ARBA00006666"/>
    </source>
</evidence>
<evidence type="ECO:0000313" key="16">
    <source>
        <dbReference type="Proteomes" id="UP001249851"/>
    </source>
</evidence>
<dbReference type="InterPro" id="IPR003280">
    <property type="entry name" value="2pore_dom_K_chnl"/>
</dbReference>
<feature type="transmembrane region" description="Helical" evidence="13">
    <location>
        <begin position="110"/>
        <end position="129"/>
    </location>
</feature>
<keyword evidence="8 13" id="KW-1133">Transmembrane helix</keyword>
<dbReference type="PANTHER" id="PTHR11003">
    <property type="entry name" value="POTASSIUM CHANNEL, SUBFAMILY K"/>
    <property type="match status" value="1"/>
</dbReference>
<feature type="domain" description="Potassium channel" evidence="14">
    <location>
        <begin position="76"/>
        <end position="133"/>
    </location>
</feature>
<organism evidence="15 16">
    <name type="scientific">Acropora cervicornis</name>
    <name type="common">Staghorn coral</name>
    <dbReference type="NCBI Taxonomy" id="6130"/>
    <lineage>
        <taxon>Eukaryota</taxon>
        <taxon>Metazoa</taxon>
        <taxon>Cnidaria</taxon>
        <taxon>Anthozoa</taxon>
        <taxon>Hexacorallia</taxon>
        <taxon>Scleractinia</taxon>
        <taxon>Astrocoeniina</taxon>
        <taxon>Acroporidae</taxon>
        <taxon>Acropora</taxon>
    </lineage>
</organism>
<evidence type="ECO:0000256" key="10">
    <source>
        <dbReference type="ARBA" id="ARBA00023136"/>
    </source>
</evidence>
<keyword evidence="4" id="KW-0633">Potassium transport</keyword>
<dbReference type="InterPro" id="IPR013099">
    <property type="entry name" value="K_chnl_dom"/>
</dbReference>
<evidence type="ECO:0000256" key="12">
    <source>
        <dbReference type="RuleBase" id="RU003857"/>
    </source>
</evidence>
<feature type="transmembrane region" description="Helical" evidence="13">
    <location>
        <begin position="161"/>
        <end position="181"/>
    </location>
</feature>
<keyword evidence="6" id="KW-0631">Potassium channel</keyword>
<keyword evidence="7" id="KW-0630">Potassium</keyword>
<dbReference type="AlphaFoldDB" id="A0AAD9QEG7"/>
<dbReference type="GO" id="GO:0022841">
    <property type="term" value="F:potassium ion leak channel activity"/>
    <property type="evidence" value="ECO:0007669"/>
    <property type="project" value="TreeGrafter"/>
</dbReference>
<comment type="subcellular location">
    <subcellularLocation>
        <location evidence="1">Membrane</location>
        <topology evidence="1">Multi-pass membrane protein</topology>
    </subcellularLocation>
</comment>